<proteinExistence type="predicted"/>
<keyword evidence="2" id="KW-1185">Reference proteome</keyword>
<comment type="caution">
    <text evidence="1">The sequence shown here is derived from an EMBL/GenBank/DDBJ whole genome shotgun (WGS) entry which is preliminary data.</text>
</comment>
<accession>A0ACC5RRB6</accession>
<gene>
    <name evidence="1" type="ORF">JJL49_18435</name>
</gene>
<sequence length="86" mass="9456">MREQYRTLADNLLKAFHNKINNLKAATAIAPHVRETSTADHAFRLSVGLEGLQTVANAAGDNEAYEEVERLISKVSCGNYPIPGSW</sequence>
<evidence type="ECO:0000313" key="1">
    <source>
        <dbReference type="EMBL" id="MBK4727209.1"/>
    </source>
</evidence>
<dbReference type="EMBL" id="JAEOXF010000013">
    <property type="protein sequence ID" value="MBK4727209.1"/>
    <property type="molecule type" value="Genomic_DNA"/>
</dbReference>
<protein>
    <submittedName>
        <fullName evidence="1">Uncharacterized protein</fullName>
    </submittedName>
</protein>
<reference evidence="1" key="1">
    <citation type="submission" date="2021-01" db="EMBL/GenBank/DDBJ databases">
        <title>Draft genome of Pantoea agglomerans Eh 335.</title>
        <authorList>
            <person name="Emsley S.A."/>
            <person name="Oline D.K."/>
            <person name="Saw J.H."/>
            <person name="Ushijima B."/>
            <person name="Videau P."/>
            <person name="Koyack M.J."/>
        </authorList>
    </citation>
    <scope>NUCLEOTIDE SEQUENCE</scope>
    <source>
        <strain evidence="1">Eh 335</strain>
    </source>
</reference>
<dbReference type="Proteomes" id="UP000633731">
    <property type="component" value="Unassembled WGS sequence"/>
</dbReference>
<evidence type="ECO:0000313" key="2">
    <source>
        <dbReference type="Proteomes" id="UP000633731"/>
    </source>
</evidence>
<organism evidence="1 2">
    <name type="scientific">Enterobacter agglomerans</name>
    <name type="common">Erwinia herbicola</name>
    <name type="synonym">Pantoea agglomerans</name>
    <dbReference type="NCBI Taxonomy" id="549"/>
    <lineage>
        <taxon>Bacteria</taxon>
        <taxon>Pseudomonadati</taxon>
        <taxon>Pseudomonadota</taxon>
        <taxon>Gammaproteobacteria</taxon>
        <taxon>Enterobacterales</taxon>
        <taxon>Erwiniaceae</taxon>
        <taxon>Pantoea</taxon>
        <taxon>Pantoea agglomerans group</taxon>
    </lineage>
</organism>
<name>A0ACC5RRB6_ENTAG</name>